<reference evidence="1 2" key="1">
    <citation type="submission" date="2024-01" db="EMBL/GenBank/DDBJ databases">
        <authorList>
            <person name="Waweru B."/>
        </authorList>
    </citation>
    <scope>NUCLEOTIDE SEQUENCE [LARGE SCALE GENOMIC DNA]</scope>
</reference>
<organism evidence="1 2">
    <name type="scientific">Dovyalis caffra</name>
    <dbReference type="NCBI Taxonomy" id="77055"/>
    <lineage>
        <taxon>Eukaryota</taxon>
        <taxon>Viridiplantae</taxon>
        <taxon>Streptophyta</taxon>
        <taxon>Embryophyta</taxon>
        <taxon>Tracheophyta</taxon>
        <taxon>Spermatophyta</taxon>
        <taxon>Magnoliopsida</taxon>
        <taxon>eudicotyledons</taxon>
        <taxon>Gunneridae</taxon>
        <taxon>Pentapetalae</taxon>
        <taxon>rosids</taxon>
        <taxon>fabids</taxon>
        <taxon>Malpighiales</taxon>
        <taxon>Salicaceae</taxon>
        <taxon>Flacourtieae</taxon>
        <taxon>Dovyalis</taxon>
    </lineage>
</organism>
<gene>
    <name evidence="1" type="ORF">DCAF_LOCUS1801</name>
</gene>
<accession>A0AAV1QU17</accession>
<proteinExistence type="predicted"/>
<dbReference type="EMBL" id="CAWUPB010000246">
    <property type="protein sequence ID" value="CAK7324164.1"/>
    <property type="molecule type" value="Genomic_DNA"/>
</dbReference>
<evidence type="ECO:0000313" key="2">
    <source>
        <dbReference type="Proteomes" id="UP001314170"/>
    </source>
</evidence>
<name>A0AAV1QU17_9ROSI</name>
<comment type="caution">
    <text evidence="1">The sequence shown here is derived from an EMBL/GenBank/DDBJ whole genome shotgun (WGS) entry which is preliminary data.</text>
</comment>
<dbReference type="AlphaFoldDB" id="A0AAV1QU17"/>
<protein>
    <submittedName>
        <fullName evidence="1">Uncharacterized protein</fullName>
    </submittedName>
</protein>
<keyword evidence="2" id="KW-1185">Reference proteome</keyword>
<sequence length="126" mass="13980">MTNNEERWLRDKSVICLSGKCFLSKGCYLLVLSTTTTTTADSGCAPVGSATAAGMVKARFHRRFQIVTKNGSVWTGRKKMGEKWLAKTSMCKAFDGTYVHGGSKLSKLCSELEMKRKAITNELLRY</sequence>
<dbReference type="Proteomes" id="UP001314170">
    <property type="component" value="Unassembled WGS sequence"/>
</dbReference>
<evidence type="ECO:0000313" key="1">
    <source>
        <dbReference type="EMBL" id="CAK7324164.1"/>
    </source>
</evidence>